<name>A0A4R4Z6V8_9ACTN</name>
<accession>A0A4R4Z6V8</accession>
<dbReference type="Proteomes" id="UP000295124">
    <property type="component" value="Unassembled WGS sequence"/>
</dbReference>
<reference evidence="2 3" key="1">
    <citation type="submission" date="2019-03" db="EMBL/GenBank/DDBJ databases">
        <title>Draft genome sequences of novel Actinobacteria.</title>
        <authorList>
            <person name="Sahin N."/>
            <person name="Ay H."/>
            <person name="Saygin H."/>
        </authorList>
    </citation>
    <scope>NUCLEOTIDE SEQUENCE [LARGE SCALE GENOMIC DNA]</scope>
    <source>
        <strain evidence="2 3">JCM 13523</strain>
    </source>
</reference>
<evidence type="ECO:0000256" key="1">
    <source>
        <dbReference type="SAM" id="MobiDB-lite"/>
    </source>
</evidence>
<proteinExistence type="predicted"/>
<keyword evidence="3" id="KW-1185">Reference proteome</keyword>
<feature type="compositionally biased region" description="Basic and acidic residues" evidence="1">
    <location>
        <begin position="45"/>
        <end position="85"/>
    </location>
</feature>
<protein>
    <submittedName>
        <fullName evidence="2">Uncharacterized protein</fullName>
    </submittedName>
</protein>
<feature type="region of interest" description="Disordered" evidence="1">
    <location>
        <begin position="1"/>
        <end position="97"/>
    </location>
</feature>
<sequence length="546" mass="58043">MPDAVDRQPDHDDSGRQEPTDRGDRTVEERSTLSADSGKETPASRPDEAQVDRPDEPSSRPVRDAADSVDQRSPRDASPETKQPSDDSTLALPAAADRLPADLRAKMLEHPAFTRLGRGSEDHVDSGDDVGGARTPEARSSETEDHPPLEQPDTDNLRSAADGGSTRKADFELADIGEAEVEEKVIDPIPNETSAAAADPEAPVATSADGSDRSSVVLEQPAEGSSTTDDGLGAQTVDIQVELADGSAPGRDANSSSRDIGATEYPNSLDDAASPTGEEGLALPVGEETVRERVGRWDANLLNLSRPPSVDSGHAGSGDEIDRRAADEANAVAYIAANKEQNPSLAPAADCVPAVQSVYASLDQGIGHAHSRHGPSLDQNMLAARVARFEDPAQQDEVLRSSGVDGIDPDKLHYCGRYATAIADPNVFAAVVVGLSEHPAVQEAHSRDWNGLAPKRLEIPIADLLGPEGHKHCIGLQLRGDWAEVKAQRKEWALVRSTGGVLEDLPEPAAELVPTFEGGRIMILFKRNFATSKFEISTFFPDPPES</sequence>
<feature type="compositionally biased region" description="Low complexity" evidence="1">
    <location>
        <begin position="192"/>
        <end position="208"/>
    </location>
</feature>
<comment type="caution">
    <text evidence="2">The sequence shown here is derived from an EMBL/GenBank/DDBJ whole genome shotgun (WGS) entry which is preliminary data.</text>
</comment>
<gene>
    <name evidence="2" type="ORF">E1263_29705</name>
</gene>
<feature type="region of interest" description="Disordered" evidence="1">
    <location>
        <begin position="110"/>
        <end position="281"/>
    </location>
</feature>
<feature type="compositionally biased region" description="Basic and acidic residues" evidence="1">
    <location>
        <begin position="136"/>
        <end position="148"/>
    </location>
</feature>
<feature type="compositionally biased region" description="Acidic residues" evidence="1">
    <location>
        <begin position="172"/>
        <end position="181"/>
    </location>
</feature>
<dbReference type="EMBL" id="SMKX01000111">
    <property type="protein sequence ID" value="TDD51872.1"/>
    <property type="molecule type" value="Genomic_DNA"/>
</dbReference>
<feature type="compositionally biased region" description="Basic and acidic residues" evidence="1">
    <location>
        <begin position="1"/>
        <end position="31"/>
    </location>
</feature>
<evidence type="ECO:0000313" key="2">
    <source>
        <dbReference type="EMBL" id="TDD51872.1"/>
    </source>
</evidence>
<organism evidence="2 3">
    <name type="scientific">Kribbella antibiotica</name>
    <dbReference type="NCBI Taxonomy" id="190195"/>
    <lineage>
        <taxon>Bacteria</taxon>
        <taxon>Bacillati</taxon>
        <taxon>Actinomycetota</taxon>
        <taxon>Actinomycetes</taxon>
        <taxon>Propionibacteriales</taxon>
        <taxon>Kribbellaceae</taxon>
        <taxon>Kribbella</taxon>
    </lineage>
</organism>
<dbReference type="AlphaFoldDB" id="A0A4R4Z6V8"/>
<dbReference type="OrthoDB" id="4310369at2"/>
<evidence type="ECO:0000313" key="3">
    <source>
        <dbReference type="Proteomes" id="UP000295124"/>
    </source>
</evidence>
<dbReference type="RefSeq" id="WP_132173315.1">
    <property type="nucleotide sequence ID" value="NZ_SMKX01000111.1"/>
</dbReference>